<dbReference type="EMBL" id="JAHKSW010000004">
    <property type="protein sequence ID" value="KAG7333381.1"/>
    <property type="molecule type" value="Genomic_DNA"/>
</dbReference>
<name>A0A9D3SQD3_9TELE</name>
<organism evidence="1 2">
    <name type="scientific">Hemibagrus wyckioides</name>
    <dbReference type="NCBI Taxonomy" id="337641"/>
    <lineage>
        <taxon>Eukaryota</taxon>
        <taxon>Metazoa</taxon>
        <taxon>Chordata</taxon>
        <taxon>Craniata</taxon>
        <taxon>Vertebrata</taxon>
        <taxon>Euteleostomi</taxon>
        <taxon>Actinopterygii</taxon>
        <taxon>Neopterygii</taxon>
        <taxon>Teleostei</taxon>
        <taxon>Ostariophysi</taxon>
        <taxon>Siluriformes</taxon>
        <taxon>Bagridae</taxon>
        <taxon>Hemibagrus</taxon>
    </lineage>
</organism>
<protein>
    <submittedName>
        <fullName evidence="1">Uncharacterized protein</fullName>
    </submittedName>
</protein>
<reference evidence="1 2" key="1">
    <citation type="submission" date="2021-06" db="EMBL/GenBank/DDBJ databases">
        <title>Chromosome-level genome assembly of the red-tail catfish (Hemibagrus wyckioides).</title>
        <authorList>
            <person name="Shao F."/>
        </authorList>
    </citation>
    <scope>NUCLEOTIDE SEQUENCE [LARGE SCALE GENOMIC DNA]</scope>
    <source>
        <strain evidence="1">EC202008001</strain>
        <tissue evidence="1">Blood</tissue>
    </source>
</reference>
<dbReference type="AlphaFoldDB" id="A0A9D3SQD3"/>
<gene>
    <name evidence="1" type="ORF">KOW79_003516</name>
</gene>
<keyword evidence="2" id="KW-1185">Reference proteome</keyword>
<proteinExistence type="predicted"/>
<accession>A0A9D3SQD3</accession>
<evidence type="ECO:0000313" key="2">
    <source>
        <dbReference type="Proteomes" id="UP000824219"/>
    </source>
</evidence>
<sequence length="174" mass="19280">MADVLTCPCTTQKRIRPLLFPNNHSGGILCSVHGRSCGNVPTGGREKLLHLSCRLRKSVRIGCPEAVCHLRGGLLTVGEHPPSEKILMCLASANEENAASVQSAYDSMILFLREPSIQESIGTEFLQSHLHHSNFLDIFFELVEKTLVHLPSDPQRCLQNNLNILNILNISLLY</sequence>
<dbReference type="Proteomes" id="UP000824219">
    <property type="component" value="Linkage Group LG04"/>
</dbReference>
<comment type="caution">
    <text evidence="1">The sequence shown here is derived from an EMBL/GenBank/DDBJ whole genome shotgun (WGS) entry which is preliminary data.</text>
</comment>
<evidence type="ECO:0000313" key="1">
    <source>
        <dbReference type="EMBL" id="KAG7333381.1"/>
    </source>
</evidence>